<evidence type="ECO:0000313" key="1">
    <source>
        <dbReference type="EMBL" id="MDS1004438.1"/>
    </source>
</evidence>
<evidence type="ECO:0000313" key="2">
    <source>
        <dbReference type="Proteomes" id="UP001182303"/>
    </source>
</evidence>
<dbReference type="Gene3D" id="3.90.1600.10">
    <property type="entry name" value="Palm domain of DNA polymerase"/>
    <property type="match status" value="1"/>
</dbReference>
<organism evidence="1 2">
    <name type="scientific">Clostridium sporogenes</name>
    <dbReference type="NCBI Taxonomy" id="1509"/>
    <lineage>
        <taxon>Bacteria</taxon>
        <taxon>Bacillati</taxon>
        <taxon>Bacillota</taxon>
        <taxon>Clostridia</taxon>
        <taxon>Eubacteriales</taxon>
        <taxon>Clostridiaceae</taxon>
        <taxon>Clostridium</taxon>
    </lineage>
</organism>
<dbReference type="AlphaFoldDB" id="A0AAE4FLA5"/>
<dbReference type="Proteomes" id="UP001182303">
    <property type="component" value="Unassembled WGS sequence"/>
</dbReference>
<dbReference type="InterPro" id="IPR023211">
    <property type="entry name" value="DNA_pol_palm_dom_sf"/>
</dbReference>
<gene>
    <name evidence="1" type="ORF">P9J83_13135</name>
</gene>
<dbReference type="InterPro" id="IPR043502">
    <property type="entry name" value="DNA/RNA_pol_sf"/>
</dbReference>
<protein>
    <submittedName>
        <fullName evidence="1">Uncharacterized protein</fullName>
    </submittedName>
</protein>
<accession>A0AAE4FLA5</accession>
<dbReference type="EMBL" id="JARUIS010000020">
    <property type="protein sequence ID" value="MDS1004438.1"/>
    <property type="molecule type" value="Genomic_DNA"/>
</dbReference>
<dbReference type="SUPFAM" id="SSF56672">
    <property type="entry name" value="DNA/RNA polymerases"/>
    <property type="match status" value="1"/>
</dbReference>
<comment type="caution">
    <text evidence="1">The sequence shown here is derived from an EMBL/GenBank/DDBJ whole genome shotgun (WGS) entry which is preliminary data.</text>
</comment>
<reference evidence="1" key="1">
    <citation type="submission" date="2023-04" db="EMBL/GenBank/DDBJ databases">
        <title>Assessment of the microbiological origin of a defect in Grana Padano cheese.</title>
        <authorList>
            <person name="Zago M."/>
            <person name="Rossetti L."/>
            <person name="Bonvini B."/>
            <person name="Carminati D."/>
            <person name="Giraffa G."/>
        </authorList>
    </citation>
    <scope>NUCLEOTIDE SEQUENCE</scope>
    <source>
        <strain evidence="1">4990</strain>
    </source>
</reference>
<sequence length="564" mass="65954">MLFYDFEVFKYDWLVVIKDTDTKKTHTIVNNVEELRNFYETNKDNIWCGYNSRSYDQWILKAIIAGFNPKELNDYIIVEHKPAWKFSSTLFKIQLFNYDVMTSFHGLKQLEGFMGNDIRETTVSFNMDRKLTEKELQEVIFYCNHDVEQTMEVFINRIEEFEAHMGLIKNFKLPLKYISKTKAQLSSIILGADKAERNDEFEITIVPTIKINKYKEILSWYKNPLNRDYKKSLEIEVAGVPHTFGWGGLHGARDKYMGEGIFINSDVGSFYPSLMIQYNFLSRNVRDKSKFKEIYDYRMQLKREGKKKEQQPYKIVLNSTYGASKDKYNNLFDPLQANNVCINGQLMLLDLIEKVIEGVPGIKLIQSNTDGVMWKLENKLDIEVYKKICDEWCNRTRMTLDHDHIKKVVQKDVNNYLIVMENGKIKSKGAYVKALGKLDYDLPIVNKALMEYFIDGITPEETINNCNQLKEFQKVCKVSSKYLYAYHGNEKLDERVLRVFASRSRSDAGVSKVKTEGGTKEKIASTPMKCFIDNSDIEGKETPRKLDKQWYIDVAWKRINDFIG</sequence>
<dbReference type="RefSeq" id="WP_310944008.1">
    <property type="nucleotide sequence ID" value="NZ_JARUIS010000020.1"/>
</dbReference>
<proteinExistence type="predicted"/>
<name>A0AAE4FLA5_CLOSG</name>